<name>A0A2V0PIN4_9CHLO</name>
<dbReference type="PANTHER" id="PTHR42790">
    <property type="entry name" value="AMINOTRANSFERASE"/>
    <property type="match status" value="1"/>
</dbReference>
<evidence type="ECO:0000256" key="4">
    <source>
        <dbReference type="ARBA" id="ARBA00022898"/>
    </source>
</evidence>
<dbReference type="InterPro" id="IPR015424">
    <property type="entry name" value="PyrdxlP-dep_Trfase"/>
</dbReference>
<reference evidence="6 7" key="1">
    <citation type="journal article" date="2018" name="Sci. Rep.">
        <title>Raphidocelis subcapitata (=Pseudokirchneriella subcapitata) provides an insight into genome evolution and environmental adaptations in the Sphaeropleales.</title>
        <authorList>
            <person name="Suzuki S."/>
            <person name="Yamaguchi H."/>
            <person name="Nakajima N."/>
            <person name="Kawachi M."/>
        </authorList>
    </citation>
    <scope>NUCLEOTIDE SEQUENCE [LARGE SCALE GENOMIC DNA]</scope>
    <source>
        <strain evidence="6 7">NIES-35</strain>
    </source>
</reference>
<evidence type="ECO:0000256" key="3">
    <source>
        <dbReference type="ARBA" id="ARBA00022679"/>
    </source>
</evidence>
<dbReference type="GO" id="GO:0030170">
    <property type="term" value="F:pyridoxal phosphate binding"/>
    <property type="evidence" value="ECO:0007669"/>
    <property type="project" value="InterPro"/>
</dbReference>
<accession>A0A2V0PIN4</accession>
<feature type="domain" description="Aminotransferase class I/classII large" evidence="5">
    <location>
        <begin position="16"/>
        <end position="301"/>
    </location>
</feature>
<keyword evidence="7" id="KW-1185">Reference proteome</keyword>
<dbReference type="STRING" id="307507.A0A2V0PIN4"/>
<evidence type="ECO:0000313" key="7">
    <source>
        <dbReference type="Proteomes" id="UP000247498"/>
    </source>
</evidence>
<evidence type="ECO:0000259" key="5">
    <source>
        <dbReference type="Pfam" id="PF00155"/>
    </source>
</evidence>
<evidence type="ECO:0000313" key="6">
    <source>
        <dbReference type="EMBL" id="GBF96915.1"/>
    </source>
</evidence>
<gene>
    <name evidence="6" type="ORF">Rsub_09920</name>
</gene>
<sequence>LSALTARLQRPPGPFAVTVTCGSTHGLAVALDLILERGEPLLVEEYTYSHALEAQLLPKGYELIPVPMDSEGMVPSALDDIIAARVASGAAPPRAVYAIPSGQNPTGAAMGASRRAQIYEVARARDLIIIEDDAYAWLQYPRGEGDVPGLAGLQPGLLSLDMDGRVVRLDTFSKTLGPGLRLGWLTAAPAFAARAGLAIASSTLGPASLSHVYMSRLLTHWGDSGLEGFVSSLQRKYARQAALADAAATRHLSGLASWRTPDGGMFMWLRLEAVADAMALLEAGAAARVAVVPGALFHVAGAAAAAAAAAAAGSEGGAEAVAAAEAAQPPCPYFRVSFVSVPEAELDEGFARLAAAIRGMMAANAAAAAAAGANGLAAVAANGVAAVAANGVAAAAVNGTAAAAVNGVAAVAANGAAKANGHARANGNGCAKGAAPASVLVECCASPAAVAAHAR</sequence>
<dbReference type="Proteomes" id="UP000247498">
    <property type="component" value="Unassembled WGS sequence"/>
</dbReference>
<dbReference type="InterPro" id="IPR050859">
    <property type="entry name" value="Class-I_PLP-dep_aminotransf"/>
</dbReference>
<dbReference type="CDD" id="cd00609">
    <property type="entry name" value="AAT_like"/>
    <property type="match status" value="1"/>
</dbReference>
<dbReference type="Gene3D" id="3.40.640.10">
    <property type="entry name" value="Type I PLP-dependent aspartate aminotransferase-like (Major domain)"/>
    <property type="match status" value="1"/>
</dbReference>
<dbReference type="Pfam" id="PF00155">
    <property type="entry name" value="Aminotran_1_2"/>
    <property type="match status" value="1"/>
</dbReference>
<keyword evidence="4" id="KW-0663">Pyridoxal phosphate</keyword>
<comment type="cofactor">
    <cofactor evidence="1">
        <name>pyridoxal 5'-phosphate</name>
        <dbReference type="ChEBI" id="CHEBI:597326"/>
    </cofactor>
</comment>
<dbReference type="OrthoDB" id="691673at2759"/>
<dbReference type="GO" id="GO:1901605">
    <property type="term" value="P:alpha-amino acid metabolic process"/>
    <property type="evidence" value="ECO:0007669"/>
    <property type="project" value="TreeGrafter"/>
</dbReference>
<comment type="caution">
    <text evidence="6">The sequence shown here is derived from an EMBL/GenBank/DDBJ whole genome shotgun (WGS) entry which is preliminary data.</text>
</comment>
<dbReference type="EMBL" id="BDRX01000088">
    <property type="protein sequence ID" value="GBF96915.1"/>
    <property type="molecule type" value="Genomic_DNA"/>
</dbReference>
<dbReference type="GO" id="GO:0008483">
    <property type="term" value="F:transaminase activity"/>
    <property type="evidence" value="ECO:0007669"/>
    <property type="project" value="UniProtKB-KW"/>
</dbReference>
<evidence type="ECO:0000256" key="1">
    <source>
        <dbReference type="ARBA" id="ARBA00001933"/>
    </source>
</evidence>
<evidence type="ECO:0000256" key="2">
    <source>
        <dbReference type="ARBA" id="ARBA00022576"/>
    </source>
</evidence>
<dbReference type="InterPro" id="IPR015421">
    <property type="entry name" value="PyrdxlP-dep_Trfase_major"/>
</dbReference>
<keyword evidence="2" id="KW-0032">Aminotransferase</keyword>
<dbReference type="InParanoid" id="A0A2V0PIN4"/>
<keyword evidence="3" id="KW-0808">Transferase</keyword>
<dbReference type="PANTHER" id="PTHR42790:SF19">
    <property type="entry name" value="KYNURENINE_ALPHA-AMINOADIPATE AMINOTRANSFERASE, MITOCHONDRIAL"/>
    <property type="match status" value="1"/>
</dbReference>
<proteinExistence type="predicted"/>
<organism evidence="6 7">
    <name type="scientific">Raphidocelis subcapitata</name>
    <dbReference type="NCBI Taxonomy" id="307507"/>
    <lineage>
        <taxon>Eukaryota</taxon>
        <taxon>Viridiplantae</taxon>
        <taxon>Chlorophyta</taxon>
        <taxon>core chlorophytes</taxon>
        <taxon>Chlorophyceae</taxon>
        <taxon>CS clade</taxon>
        <taxon>Sphaeropleales</taxon>
        <taxon>Selenastraceae</taxon>
        <taxon>Raphidocelis</taxon>
    </lineage>
</organism>
<protein>
    <recommendedName>
        <fullName evidence="5">Aminotransferase class I/classII large domain-containing protein</fullName>
    </recommendedName>
</protein>
<dbReference type="SUPFAM" id="SSF53383">
    <property type="entry name" value="PLP-dependent transferases"/>
    <property type="match status" value="1"/>
</dbReference>
<dbReference type="AlphaFoldDB" id="A0A2V0PIN4"/>
<dbReference type="InterPro" id="IPR004839">
    <property type="entry name" value="Aminotransferase_I/II_large"/>
</dbReference>
<feature type="non-terminal residue" evidence="6">
    <location>
        <position position="1"/>
    </location>
</feature>